<dbReference type="Pfam" id="PF02525">
    <property type="entry name" value="Flavodoxin_2"/>
    <property type="match status" value="1"/>
</dbReference>
<evidence type="ECO:0000259" key="2">
    <source>
        <dbReference type="Pfam" id="PF02525"/>
    </source>
</evidence>
<feature type="domain" description="Flavodoxin-like fold" evidence="2">
    <location>
        <begin position="3"/>
        <end position="169"/>
    </location>
</feature>
<evidence type="ECO:0000313" key="4">
    <source>
        <dbReference type="Proteomes" id="UP000487882"/>
    </source>
</evidence>
<reference evidence="3 4" key="1">
    <citation type="submission" date="2019-09" db="EMBL/GenBank/DDBJ databases">
        <title>Bifidobacterium canis sp. nov., isolated from the digestive tract of German Shepherd dog puppy.</title>
        <authorList>
            <person name="Bunesova V."/>
        </authorList>
    </citation>
    <scope>NUCLEOTIDE SEQUENCE [LARGE SCALE GENOMIC DNA]</scope>
    <source>
        <strain evidence="3 4">GSD1FS</strain>
    </source>
</reference>
<dbReference type="GO" id="GO:0003955">
    <property type="term" value="F:NAD(P)H dehydrogenase (quinone) activity"/>
    <property type="evidence" value="ECO:0007669"/>
    <property type="project" value="TreeGrafter"/>
</dbReference>
<name>A0A7K1J2Z5_9BIFI</name>
<evidence type="ECO:0000256" key="1">
    <source>
        <dbReference type="ARBA" id="ARBA00023002"/>
    </source>
</evidence>
<protein>
    <submittedName>
        <fullName evidence="3">Flavodoxin-like fold</fullName>
    </submittedName>
</protein>
<dbReference type="RefSeq" id="WP_155588057.1">
    <property type="nucleotide sequence ID" value="NZ_WNLP01000001.1"/>
</dbReference>
<proteinExistence type="predicted"/>
<accession>A0A7K1J2Z5</accession>
<dbReference type="SUPFAM" id="SSF52218">
    <property type="entry name" value="Flavoproteins"/>
    <property type="match status" value="1"/>
</dbReference>
<dbReference type="GO" id="GO:0010181">
    <property type="term" value="F:FMN binding"/>
    <property type="evidence" value="ECO:0007669"/>
    <property type="project" value="TreeGrafter"/>
</dbReference>
<evidence type="ECO:0000313" key="3">
    <source>
        <dbReference type="EMBL" id="MUH59023.1"/>
    </source>
</evidence>
<dbReference type="Gene3D" id="3.40.50.360">
    <property type="match status" value="1"/>
</dbReference>
<dbReference type="PANTHER" id="PTHR47307:SF2">
    <property type="entry name" value="GLUTATHIONE-REGULATED POTASSIUM-EFFLUX SYSTEM ANCILLARY PROTEIN KEFF"/>
    <property type="match status" value="1"/>
</dbReference>
<organism evidence="3 4">
    <name type="scientific">Bifidobacterium canis</name>
    <dbReference type="NCBI Taxonomy" id="2610880"/>
    <lineage>
        <taxon>Bacteria</taxon>
        <taxon>Bacillati</taxon>
        <taxon>Actinomycetota</taxon>
        <taxon>Actinomycetes</taxon>
        <taxon>Bifidobacteriales</taxon>
        <taxon>Bifidobacteriaceae</taxon>
        <taxon>Bifidobacterium</taxon>
    </lineage>
</organism>
<dbReference type="EMBL" id="WNLP01000001">
    <property type="protein sequence ID" value="MUH59023.1"/>
    <property type="molecule type" value="Genomic_DNA"/>
</dbReference>
<gene>
    <name evidence="3" type="ORF">GSD1FS_0327</name>
</gene>
<dbReference type="PANTHER" id="PTHR47307">
    <property type="entry name" value="GLUTATHIONE-REGULATED POTASSIUM-EFFLUX SYSTEM ANCILLARY PROTEIN KEFG"/>
    <property type="match status" value="1"/>
</dbReference>
<keyword evidence="4" id="KW-1185">Reference proteome</keyword>
<dbReference type="Proteomes" id="UP000487882">
    <property type="component" value="Unassembled WGS sequence"/>
</dbReference>
<dbReference type="GO" id="GO:0009055">
    <property type="term" value="F:electron transfer activity"/>
    <property type="evidence" value="ECO:0007669"/>
    <property type="project" value="TreeGrafter"/>
</dbReference>
<sequence length="171" mass="18852">MTNTLVLAFHPHLHDGSRVNNKLAQTAASIDGVTVRDEYALYPDGHIDVEAEQRACEAADLIVWQSPMFWYSTPPLLKAWEDQVLAYGWAYGGGHALEGKRLMVAISAGADAHTYMPDGPFPFEQLLTPQRATAWRIGMQWVEPLAIGGAMKLSDAELDAVARTYAQRLQA</sequence>
<comment type="caution">
    <text evidence="3">The sequence shown here is derived from an EMBL/GenBank/DDBJ whole genome shotgun (WGS) entry which is preliminary data.</text>
</comment>
<keyword evidence="1" id="KW-0560">Oxidoreductase</keyword>
<dbReference type="InterPro" id="IPR003680">
    <property type="entry name" value="Flavodoxin_fold"/>
</dbReference>
<dbReference type="AlphaFoldDB" id="A0A7K1J2Z5"/>
<dbReference type="InterPro" id="IPR029039">
    <property type="entry name" value="Flavoprotein-like_sf"/>
</dbReference>
<dbReference type="InterPro" id="IPR046980">
    <property type="entry name" value="KefG/KefF"/>
</dbReference>